<dbReference type="Pfam" id="PF01750">
    <property type="entry name" value="HycI"/>
    <property type="match status" value="1"/>
</dbReference>
<dbReference type="GO" id="GO:0004190">
    <property type="term" value="F:aspartic-type endopeptidase activity"/>
    <property type="evidence" value="ECO:0007669"/>
    <property type="project" value="UniProtKB-KW"/>
</dbReference>
<comment type="similarity">
    <text evidence="1">Belongs to the peptidase A31 family.</text>
</comment>
<reference evidence="5 6" key="1">
    <citation type="submission" date="2016-05" db="EMBL/GenBank/DDBJ databases">
        <title>Single-cell genome of chain-forming Candidatus Thiomargarita nelsonii and comparison to other large sulfur-oxidizing bacteria.</title>
        <authorList>
            <person name="Winkel M."/>
            <person name="Salman V."/>
            <person name="Woyke T."/>
            <person name="Schulz-Vogt H."/>
            <person name="Richter M."/>
            <person name="Flood B."/>
            <person name="Bailey J."/>
            <person name="Amann R."/>
            <person name="Mussmann M."/>
        </authorList>
    </citation>
    <scope>NUCLEOTIDE SEQUENCE [LARGE SCALE GENOMIC DNA]</scope>
    <source>
        <strain evidence="5 6">THI036</strain>
    </source>
</reference>
<gene>
    <name evidence="5" type="primary">mvhP</name>
    <name evidence="5" type="ORF">THIOM_004289</name>
</gene>
<dbReference type="NCBIfam" id="TIGR00072">
    <property type="entry name" value="hydrog_prot"/>
    <property type="match status" value="1"/>
</dbReference>
<dbReference type="SUPFAM" id="SSF53163">
    <property type="entry name" value="HybD-like"/>
    <property type="match status" value="1"/>
</dbReference>
<dbReference type="EC" id="3.4.23.-" evidence="5"/>
<evidence type="ECO:0000256" key="1">
    <source>
        <dbReference type="ARBA" id="ARBA00006814"/>
    </source>
</evidence>
<sequence>MIQERYGPEVELCDIGSGGLALLDHLHSQELMIVVDACFQGKPPGEICVMEPNLDTQTMDVTSVHQIGPLETLAVAKRLFQEKMPQRILLIIVETNGIDDKTEKAACQQVVAILDMEIEAWQRNHITSIGK</sequence>
<keyword evidence="4 5" id="KW-0378">Hydrolase</keyword>
<dbReference type="GO" id="GO:0008047">
    <property type="term" value="F:enzyme activator activity"/>
    <property type="evidence" value="ECO:0007669"/>
    <property type="project" value="InterPro"/>
</dbReference>
<keyword evidence="6" id="KW-1185">Reference proteome</keyword>
<evidence type="ECO:0000256" key="3">
    <source>
        <dbReference type="ARBA" id="ARBA00022750"/>
    </source>
</evidence>
<dbReference type="InterPro" id="IPR023430">
    <property type="entry name" value="Pept_HybD-like_dom_sf"/>
</dbReference>
<dbReference type="EMBL" id="LUTY01002573">
    <property type="protein sequence ID" value="OAD20037.1"/>
    <property type="molecule type" value="Genomic_DNA"/>
</dbReference>
<protein>
    <submittedName>
        <fullName evidence="5">Methyl viologen-reducing hydrogenase maturation protease</fullName>
        <ecNumber evidence="5">3.4.23.-</ecNumber>
    </submittedName>
</protein>
<keyword evidence="3" id="KW-0064">Aspartyl protease</keyword>
<proteinExistence type="inferred from homology"/>
<organism evidence="5 6">
    <name type="scientific">Candidatus Thiomargarita nelsonii</name>
    <dbReference type="NCBI Taxonomy" id="1003181"/>
    <lineage>
        <taxon>Bacteria</taxon>
        <taxon>Pseudomonadati</taxon>
        <taxon>Pseudomonadota</taxon>
        <taxon>Gammaproteobacteria</taxon>
        <taxon>Thiotrichales</taxon>
        <taxon>Thiotrichaceae</taxon>
        <taxon>Thiomargarita</taxon>
    </lineage>
</organism>
<keyword evidence="2 5" id="KW-0645">Protease</keyword>
<dbReference type="CDD" id="cd00518">
    <property type="entry name" value="H2MP"/>
    <property type="match status" value="1"/>
</dbReference>
<evidence type="ECO:0000313" key="5">
    <source>
        <dbReference type="EMBL" id="OAD20037.1"/>
    </source>
</evidence>
<dbReference type="GO" id="GO:0016485">
    <property type="term" value="P:protein processing"/>
    <property type="evidence" value="ECO:0007669"/>
    <property type="project" value="TreeGrafter"/>
</dbReference>
<dbReference type="PANTHER" id="PTHR30302:SF1">
    <property type="entry name" value="HYDROGENASE 2 MATURATION PROTEASE"/>
    <property type="match status" value="1"/>
</dbReference>
<dbReference type="Proteomes" id="UP000076962">
    <property type="component" value="Unassembled WGS sequence"/>
</dbReference>
<accession>A0A0A6P219</accession>
<evidence type="ECO:0000256" key="2">
    <source>
        <dbReference type="ARBA" id="ARBA00022670"/>
    </source>
</evidence>
<comment type="caution">
    <text evidence="5">The sequence shown here is derived from an EMBL/GenBank/DDBJ whole genome shotgun (WGS) entry which is preliminary data.</text>
</comment>
<evidence type="ECO:0000313" key="6">
    <source>
        <dbReference type="Proteomes" id="UP000076962"/>
    </source>
</evidence>
<name>A0A0A6P219_9GAMM</name>
<dbReference type="Gene3D" id="3.40.50.1450">
    <property type="entry name" value="HybD-like"/>
    <property type="match status" value="1"/>
</dbReference>
<evidence type="ECO:0000256" key="4">
    <source>
        <dbReference type="ARBA" id="ARBA00022801"/>
    </source>
</evidence>
<dbReference type="InterPro" id="IPR000671">
    <property type="entry name" value="Peptidase_A31"/>
</dbReference>
<dbReference type="AlphaFoldDB" id="A0A0A6P219"/>
<dbReference type="PANTHER" id="PTHR30302">
    <property type="entry name" value="HYDROGENASE 1 MATURATION PROTEASE"/>
    <property type="match status" value="1"/>
</dbReference>